<name>A0A9Q3PNJ1_9BASI</name>
<organism evidence="1 2">
    <name type="scientific">Austropuccinia psidii MF-1</name>
    <dbReference type="NCBI Taxonomy" id="1389203"/>
    <lineage>
        <taxon>Eukaryota</taxon>
        <taxon>Fungi</taxon>
        <taxon>Dikarya</taxon>
        <taxon>Basidiomycota</taxon>
        <taxon>Pucciniomycotina</taxon>
        <taxon>Pucciniomycetes</taxon>
        <taxon>Pucciniales</taxon>
        <taxon>Sphaerophragmiaceae</taxon>
        <taxon>Austropuccinia</taxon>
    </lineage>
</organism>
<dbReference type="EMBL" id="AVOT02082542">
    <property type="protein sequence ID" value="MBW0568398.1"/>
    <property type="molecule type" value="Genomic_DNA"/>
</dbReference>
<keyword evidence="2" id="KW-1185">Reference proteome</keyword>
<dbReference type="Proteomes" id="UP000765509">
    <property type="component" value="Unassembled WGS sequence"/>
</dbReference>
<proteinExistence type="predicted"/>
<protein>
    <submittedName>
        <fullName evidence="1">Uncharacterized protein</fullName>
    </submittedName>
</protein>
<comment type="caution">
    <text evidence="1">The sequence shown here is derived from an EMBL/GenBank/DDBJ whole genome shotgun (WGS) entry which is preliminary data.</text>
</comment>
<sequence length="162" mass="18219">MNFTPTNPRGATHLHIDPSTGHTQAIFTHLEDLSLPVLWPTIPLCRLPAYPQMLTRLRRLSKDSYPLKYSMPIIPDARSFRAIPCHRGSYAGHSHTHRRSFGTCLPANSHTLPPGIPVFVSPQEFCTQQYSCSVAHHCTYLTRTGKCSFPLPPLPSRSLYNN</sequence>
<dbReference type="AlphaFoldDB" id="A0A9Q3PNJ1"/>
<evidence type="ECO:0000313" key="2">
    <source>
        <dbReference type="Proteomes" id="UP000765509"/>
    </source>
</evidence>
<reference evidence="1" key="1">
    <citation type="submission" date="2021-03" db="EMBL/GenBank/DDBJ databases">
        <title>Draft genome sequence of rust myrtle Austropuccinia psidii MF-1, a brazilian biotype.</title>
        <authorList>
            <person name="Quecine M.C."/>
            <person name="Pachon D.M.R."/>
            <person name="Bonatelli M.L."/>
            <person name="Correr F.H."/>
            <person name="Franceschini L.M."/>
            <person name="Leite T.F."/>
            <person name="Margarido G.R.A."/>
            <person name="Almeida C.A."/>
            <person name="Ferrarezi J.A."/>
            <person name="Labate C.A."/>
        </authorList>
    </citation>
    <scope>NUCLEOTIDE SEQUENCE</scope>
    <source>
        <strain evidence="1">MF-1</strain>
    </source>
</reference>
<accession>A0A9Q3PNJ1</accession>
<gene>
    <name evidence="1" type="ORF">O181_108113</name>
</gene>
<evidence type="ECO:0000313" key="1">
    <source>
        <dbReference type="EMBL" id="MBW0568398.1"/>
    </source>
</evidence>